<protein>
    <submittedName>
        <fullName evidence="1">Uncharacterized protein</fullName>
    </submittedName>
</protein>
<proteinExistence type="predicted"/>
<keyword evidence="2" id="KW-1185">Reference proteome</keyword>
<reference evidence="2" key="1">
    <citation type="journal article" date="2024" name="Proc. Natl. Acad. Sci. U.S.A.">
        <title>Extraordinary preservation of gene collinearity over three hundred million years revealed in homosporous lycophytes.</title>
        <authorList>
            <person name="Li C."/>
            <person name="Wickell D."/>
            <person name="Kuo L.Y."/>
            <person name="Chen X."/>
            <person name="Nie B."/>
            <person name="Liao X."/>
            <person name="Peng D."/>
            <person name="Ji J."/>
            <person name="Jenkins J."/>
            <person name="Williams M."/>
            <person name="Shu S."/>
            <person name="Plott C."/>
            <person name="Barry K."/>
            <person name="Rajasekar S."/>
            <person name="Grimwood J."/>
            <person name="Han X."/>
            <person name="Sun S."/>
            <person name="Hou Z."/>
            <person name="He W."/>
            <person name="Dai G."/>
            <person name="Sun C."/>
            <person name="Schmutz J."/>
            <person name="Leebens-Mack J.H."/>
            <person name="Li F.W."/>
            <person name="Wang L."/>
        </authorList>
    </citation>
    <scope>NUCLEOTIDE SEQUENCE [LARGE SCALE GENOMIC DNA]</scope>
    <source>
        <strain evidence="2">cv. PW_Plant_1</strain>
    </source>
</reference>
<organism evidence="1 2">
    <name type="scientific">Diphasiastrum complanatum</name>
    <name type="common">Issler's clubmoss</name>
    <name type="synonym">Lycopodium complanatum</name>
    <dbReference type="NCBI Taxonomy" id="34168"/>
    <lineage>
        <taxon>Eukaryota</taxon>
        <taxon>Viridiplantae</taxon>
        <taxon>Streptophyta</taxon>
        <taxon>Embryophyta</taxon>
        <taxon>Tracheophyta</taxon>
        <taxon>Lycopodiopsida</taxon>
        <taxon>Lycopodiales</taxon>
        <taxon>Lycopodiaceae</taxon>
        <taxon>Lycopodioideae</taxon>
        <taxon>Diphasiastrum</taxon>
    </lineage>
</organism>
<accession>A0ACC2BFW0</accession>
<sequence length="360" mass="39348">MASSKYAAAVLLAAVAAVLLIMAVEVAQGSYDDTTYYNVLPITRIGDPERVACSDFLGNVKCRGKRLTCPKQCPNRAARAGLSCFADCSPKCEATCKRRKINCQGYGAVCYDPRFVGGDGVVFYFHGKANQNFCIVSDTNIHINAHFIGKRPEGRTRDYTWVQALGIMYSSHNFTVAAKKVATWDETADQLLFSYDGKLVTVATAELSTWVSPSGDLRIERLTQVNSVEVVINKIMSLKVGVVPITQKESKVHNYQISSDDCFAHLDLQFKFMDLSATVDGVLGQTYQPNYQTPVKVGVPMPIMGGDHKYTSSSLLSSDCKASKFSPSNTASSSINSEFIKMITADCTSRGGQHGIMCRR</sequence>
<comment type="caution">
    <text evidence="1">The sequence shown here is derived from an EMBL/GenBank/DDBJ whole genome shotgun (WGS) entry which is preliminary data.</text>
</comment>
<evidence type="ECO:0000313" key="1">
    <source>
        <dbReference type="EMBL" id="KAJ7528601.1"/>
    </source>
</evidence>
<gene>
    <name evidence="1" type="ORF">O6H91_15G009800</name>
</gene>
<dbReference type="Proteomes" id="UP001162992">
    <property type="component" value="Chromosome 15"/>
</dbReference>
<evidence type="ECO:0000313" key="2">
    <source>
        <dbReference type="Proteomes" id="UP001162992"/>
    </source>
</evidence>
<name>A0ACC2BFW0_DIPCM</name>
<dbReference type="EMBL" id="CM055106">
    <property type="protein sequence ID" value="KAJ7528601.1"/>
    <property type="molecule type" value="Genomic_DNA"/>
</dbReference>